<evidence type="ECO:0000256" key="1">
    <source>
        <dbReference type="ARBA" id="ARBA00022598"/>
    </source>
</evidence>
<dbReference type="PROSITE" id="PS50975">
    <property type="entry name" value="ATP_GRASP"/>
    <property type="match status" value="1"/>
</dbReference>
<dbReference type="InterPro" id="IPR040754">
    <property type="entry name" value="PreAtp-grasp"/>
</dbReference>
<keyword evidence="1" id="KW-0436">Ligase</keyword>
<keyword evidence="7" id="KW-1185">Reference proteome</keyword>
<dbReference type="PANTHER" id="PTHR43055">
    <property type="entry name" value="FORMATE-DEPENDENT PHOSPHORIBOSYLGLYCINAMIDE FORMYLTRANSFERASE"/>
    <property type="match status" value="1"/>
</dbReference>
<dbReference type="Gene3D" id="3.30.470.20">
    <property type="entry name" value="ATP-grasp fold, B domain"/>
    <property type="match status" value="1"/>
</dbReference>
<dbReference type="Gene3D" id="3.30.1490.20">
    <property type="entry name" value="ATP-grasp fold, A domain"/>
    <property type="match status" value="1"/>
</dbReference>
<feature type="domain" description="ATP-grasp" evidence="5">
    <location>
        <begin position="167"/>
        <end position="370"/>
    </location>
</feature>
<evidence type="ECO:0000256" key="2">
    <source>
        <dbReference type="ARBA" id="ARBA00022741"/>
    </source>
</evidence>
<sequence length="438" mass="47529">MTSQYLRAIKLALTGDPATPLVFLCNFEAETQWAANYAGLPGPSFSGSAGLVRRMEELGLLLAGPDDYLVLKQPLDPGYADYARKLGFALPTILLPENAEDNRSTTEDVLDSPALLDRLTRIGAAGGRLLPMGTSTLEQKIAQTCGLRLAVPDADTFERVNSKIYSRRITEEAGLRTVPGRSCETVEDLVAAIRHHEPAIRRGRGAVVKAAFGVSGKGLLVLDSPAKMDGLVRMAERRAARSGDSRMHVVVESWLPKKYDLNYQFTIGRDGRVTFDFVKQALTQSGVHKGHLMPADLSAEHVTELEHASAVIGARLFLDGFVGVVGVDAIVTENKTLYPVLEINARLNMSTYQGGVSELCQPAGHVALARHYCVGPLSFAEVHRRLRPVLATTPDSNLVITCFGTVRHGRLYVMLTAPDRSRLAAFDAAAETALRNNE</sequence>
<keyword evidence="3 4" id="KW-0067">ATP-binding</keyword>
<dbReference type="Pfam" id="PF18604">
    <property type="entry name" value="PreAtp-grasp"/>
    <property type="match status" value="1"/>
</dbReference>
<evidence type="ECO:0000256" key="4">
    <source>
        <dbReference type="PROSITE-ProRule" id="PRU00409"/>
    </source>
</evidence>
<gene>
    <name evidence="6" type="ORF">JOF56_007759</name>
</gene>
<dbReference type="Proteomes" id="UP001519332">
    <property type="component" value="Unassembled WGS sequence"/>
</dbReference>
<dbReference type="EMBL" id="JAGINW010000001">
    <property type="protein sequence ID" value="MBP2327374.1"/>
    <property type="molecule type" value="Genomic_DNA"/>
</dbReference>
<protein>
    <recommendedName>
        <fullName evidence="5">ATP-grasp domain-containing protein</fullName>
    </recommendedName>
</protein>
<dbReference type="PANTHER" id="PTHR43055:SF1">
    <property type="entry name" value="FORMATE-DEPENDENT PHOSPHORIBOSYLGLYCINAMIDE FORMYLTRANSFERASE"/>
    <property type="match status" value="1"/>
</dbReference>
<evidence type="ECO:0000259" key="5">
    <source>
        <dbReference type="PROSITE" id="PS50975"/>
    </source>
</evidence>
<dbReference type="InterPro" id="IPR005479">
    <property type="entry name" value="CPAse_ATP-bd"/>
</dbReference>
<comment type="caution">
    <text evidence="6">The sequence shown here is derived from an EMBL/GenBank/DDBJ whole genome shotgun (WGS) entry which is preliminary data.</text>
</comment>
<name>A0ABS4TSI7_9PSEU</name>
<evidence type="ECO:0000256" key="3">
    <source>
        <dbReference type="ARBA" id="ARBA00022840"/>
    </source>
</evidence>
<dbReference type="Pfam" id="PF02786">
    <property type="entry name" value="CPSase_L_D2"/>
    <property type="match status" value="1"/>
</dbReference>
<dbReference type="RefSeq" id="WP_209644332.1">
    <property type="nucleotide sequence ID" value="NZ_JAGINW010000001.1"/>
</dbReference>
<dbReference type="InterPro" id="IPR013815">
    <property type="entry name" value="ATP_grasp_subdomain_1"/>
</dbReference>
<dbReference type="InterPro" id="IPR011761">
    <property type="entry name" value="ATP-grasp"/>
</dbReference>
<organism evidence="6 7">
    <name type="scientific">Kibdelosporangium banguiense</name>
    <dbReference type="NCBI Taxonomy" id="1365924"/>
    <lineage>
        <taxon>Bacteria</taxon>
        <taxon>Bacillati</taxon>
        <taxon>Actinomycetota</taxon>
        <taxon>Actinomycetes</taxon>
        <taxon>Pseudonocardiales</taxon>
        <taxon>Pseudonocardiaceae</taxon>
        <taxon>Kibdelosporangium</taxon>
    </lineage>
</organism>
<keyword evidence="2 4" id="KW-0547">Nucleotide-binding</keyword>
<evidence type="ECO:0000313" key="6">
    <source>
        <dbReference type="EMBL" id="MBP2327374.1"/>
    </source>
</evidence>
<reference evidence="6 7" key="1">
    <citation type="submission" date="2021-03" db="EMBL/GenBank/DDBJ databases">
        <title>Sequencing the genomes of 1000 actinobacteria strains.</title>
        <authorList>
            <person name="Klenk H.-P."/>
        </authorList>
    </citation>
    <scope>NUCLEOTIDE SEQUENCE [LARGE SCALE GENOMIC DNA]</scope>
    <source>
        <strain evidence="6 7">DSM 46670</strain>
    </source>
</reference>
<dbReference type="SUPFAM" id="SSF56059">
    <property type="entry name" value="Glutathione synthetase ATP-binding domain-like"/>
    <property type="match status" value="1"/>
</dbReference>
<accession>A0ABS4TSI7</accession>
<proteinExistence type="predicted"/>
<evidence type="ECO:0000313" key="7">
    <source>
        <dbReference type="Proteomes" id="UP001519332"/>
    </source>
</evidence>